<dbReference type="EMBL" id="QNGE01004535">
    <property type="protein sequence ID" value="KAA3672800.1"/>
    <property type="molecule type" value="Genomic_DNA"/>
</dbReference>
<reference evidence="3 4" key="1">
    <citation type="journal article" date="2019" name="Gigascience">
        <title>Whole-genome sequence of the oriental lung fluke Paragonimus westermani.</title>
        <authorList>
            <person name="Oey H."/>
            <person name="Zakrzewski M."/>
            <person name="Narain K."/>
            <person name="Devi K.R."/>
            <person name="Agatsuma T."/>
            <person name="Nawaratna S."/>
            <person name="Gobert G.N."/>
            <person name="Jones M.K."/>
            <person name="Ragan M.A."/>
            <person name="McManus D.P."/>
            <person name="Krause L."/>
        </authorList>
    </citation>
    <scope>NUCLEOTIDE SEQUENCE [LARGE SCALE GENOMIC DNA]</scope>
    <source>
        <strain evidence="3 4">IND2009</strain>
    </source>
</reference>
<comment type="caution">
    <text evidence="3">The sequence shown here is derived from an EMBL/GenBank/DDBJ whole genome shotgun (WGS) entry which is preliminary data.</text>
</comment>
<evidence type="ECO:0000256" key="2">
    <source>
        <dbReference type="SAM" id="Phobius"/>
    </source>
</evidence>
<feature type="compositionally biased region" description="Polar residues" evidence="1">
    <location>
        <begin position="299"/>
        <end position="311"/>
    </location>
</feature>
<dbReference type="PANTHER" id="PTHR21284:SF12">
    <property type="entry name" value="EG:80H7.2 PROTEIN"/>
    <property type="match status" value="1"/>
</dbReference>
<evidence type="ECO:0000313" key="4">
    <source>
        <dbReference type="Proteomes" id="UP000324629"/>
    </source>
</evidence>
<name>A0A5J4NBN3_9TREM</name>
<evidence type="ECO:0000256" key="1">
    <source>
        <dbReference type="SAM" id="MobiDB-lite"/>
    </source>
</evidence>
<dbReference type="Proteomes" id="UP000324629">
    <property type="component" value="Unassembled WGS sequence"/>
</dbReference>
<organism evidence="3 4">
    <name type="scientific">Paragonimus westermani</name>
    <dbReference type="NCBI Taxonomy" id="34504"/>
    <lineage>
        <taxon>Eukaryota</taxon>
        <taxon>Metazoa</taxon>
        <taxon>Spiralia</taxon>
        <taxon>Lophotrochozoa</taxon>
        <taxon>Platyhelminthes</taxon>
        <taxon>Trematoda</taxon>
        <taxon>Digenea</taxon>
        <taxon>Plagiorchiida</taxon>
        <taxon>Troglotremata</taxon>
        <taxon>Troglotrematidae</taxon>
        <taxon>Paragonimus</taxon>
    </lineage>
</organism>
<dbReference type="Gene3D" id="1.20.140.150">
    <property type="match status" value="1"/>
</dbReference>
<keyword evidence="2" id="KW-1133">Transmembrane helix</keyword>
<feature type="transmembrane region" description="Helical" evidence="2">
    <location>
        <begin position="48"/>
        <end position="72"/>
    </location>
</feature>
<gene>
    <name evidence="3" type="ORF">DEA37_0001753</name>
</gene>
<sequence length="368" mass="41622">MISLCFEQHPWAYRKFVGLSDTLFRSHVALLVRGWFVSMIVKQRRPLFWICLTLSSFGFVCFMLSFVSPFWYAKFPQSKNRFTSLGLWEVCFKEFMPDSIGNLMYTGCFYLYDPQIKPLWSIIFRSGLYSFVVDFLPSLVCGLPSISYVQPSHICLGGSCTCDTGVQSHFASRSSRRFVLDGNVQLDMYECSRFVYTLHHSITALPVRGWLLSYEQPPLMLPVRSPSTAGEQSSIYTQDVNIKSITSSSRFHHSVPAQGSHNRLHQVFAPQRLGVGTGTPEGESEHFLVSARQSKLQSSESSMWTADSSIQVARPMRNSRGPKRNNSKNLSKHVISAASIEEVDELPPENVQPHVQVQASEYITACLK</sequence>
<keyword evidence="2" id="KW-0812">Transmembrane</keyword>
<accession>A0A5J4NBN3</accession>
<dbReference type="AlphaFoldDB" id="A0A5J4NBN3"/>
<keyword evidence="2" id="KW-0472">Membrane</keyword>
<feature type="region of interest" description="Disordered" evidence="1">
    <location>
        <begin position="299"/>
        <end position="331"/>
    </location>
</feature>
<keyword evidence="4" id="KW-1185">Reference proteome</keyword>
<protein>
    <submittedName>
        <fullName evidence="3">Uncharacterized protein</fullName>
    </submittedName>
</protein>
<proteinExistence type="predicted"/>
<evidence type="ECO:0000313" key="3">
    <source>
        <dbReference type="EMBL" id="KAA3672800.1"/>
    </source>
</evidence>
<dbReference type="PANTHER" id="PTHR21284">
    <property type="entry name" value="EG:80H7.2 PROTEIN"/>
    <property type="match status" value="1"/>
</dbReference>